<dbReference type="PROSITE" id="PS51257">
    <property type="entry name" value="PROKAR_LIPOPROTEIN"/>
    <property type="match status" value="1"/>
</dbReference>
<keyword evidence="3" id="KW-1185">Reference proteome</keyword>
<evidence type="ECO:0000313" key="2">
    <source>
        <dbReference type="EMBL" id="KIC93522.1"/>
    </source>
</evidence>
<proteinExistence type="predicted"/>
<dbReference type="Pfam" id="PF16132">
    <property type="entry name" value="DUF4843"/>
    <property type="match status" value="1"/>
</dbReference>
<gene>
    <name evidence="2" type="ORF">OI18_17365</name>
</gene>
<evidence type="ECO:0000256" key="1">
    <source>
        <dbReference type="SAM" id="SignalP"/>
    </source>
</evidence>
<dbReference type="EMBL" id="JSVC01000019">
    <property type="protein sequence ID" value="KIC93522.1"/>
    <property type="molecule type" value="Genomic_DNA"/>
</dbReference>
<keyword evidence="1" id="KW-0732">Signal</keyword>
<name>A0A0C1L0L5_9BACT</name>
<evidence type="ECO:0008006" key="4">
    <source>
        <dbReference type="Google" id="ProtNLM"/>
    </source>
</evidence>
<dbReference type="InterPro" id="IPR032299">
    <property type="entry name" value="DUF4843"/>
</dbReference>
<sequence>MNKNFIILLLVSFTMLTACSKSELARYDSNDNIYLDLSREERDSILYSFAYNPGKVKDTVWVPVRISGIRTDSNATADRKFVLKAETDSSTAKPDIHYQPLDPVYYIKKGTGFTWVPLVIFNTDPLLEQQSVTLRFRLFPTEDFGVNIPKLTFGKLVFSSKLERPNWWNMWFGDYYSRAKHEFFMIATGLTELSREGLDAPKNLYFVSLVNAFINDPFNWISKHPDAGYIMESLPDGNYNFYHGAKPTKKILYRKNEQANKYYFIDELGTEVK</sequence>
<dbReference type="AlphaFoldDB" id="A0A0C1L0L5"/>
<reference evidence="2 3" key="1">
    <citation type="submission" date="2014-11" db="EMBL/GenBank/DDBJ databases">
        <title>Genome sequence of Flavihumibacter solisilvae 3-3.</title>
        <authorList>
            <person name="Zhou G."/>
            <person name="Li M."/>
            <person name="Wang G."/>
        </authorList>
    </citation>
    <scope>NUCLEOTIDE SEQUENCE [LARGE SCALE GENOMIC DNA]</scope>
    <source>
        <strain evidence="2 3">3-3</strain>
    </source>
</reference>
<dbReference type="OrthoDB" id="1094829at2"/>
<feature type="chain" id="PRO_5002148710" description="DUF4843 domain-containing protein" evidence="1">
    <location>
        <begin position="21"/>
        <end position="273"/>
    </location>
</feature>
<dbReference type="Proteomes" id="UP000031408">
    <property type="component" value="Unassembled WGS sequence"/>
</dbReference>
<comment type="caution">
    <text evidence="2">The sequence shown here is derived from an EMBL/GenBank/DDBJ whole genome shotgun (WGS) entry which is preliminary data.</text>
</comment>
<dbReference type="RefSeq" id="WP_039142082.1">
    <property type="nucleotide sequence ID" value="NZ_JSVC01000019.1"/>
</dbReference>
<protein>
    <recommendedName>
        <fullName evidence="4">DUF4843 domain-containing protein</fullName>
    </recommendedName>
</protein>
<evidence type="ECO:0000313" key="3">
    <source>
        <dbReference type="Proteomes" id="UP000031408"/>
    </source>
</evidence>
<accession>A0A0C1L0L5</accession>
<feature type="signal peptide" evidence="1">
    <location>
        <begin position="1"/>
        <end position="20"/>
    </location>
</feature>
<organism evidence="2 3">
    <name type="scientific">Flavihumibacter solisilvae</name>
    <dbReference type="NCBI Taxonomy" id="1349421"/>
    <lineage>
        <taxon>Bacteria</taxon>
        <taxon>Pseudomonadati</taxon>
        <taxon>Bacteroidota</taxon>
        <taxon>Chitinophagia</taxon>
        <taxon>Chitinophagales</taxon>
        <taxon>Chitinophagaceae</taxon>
        <taxon>Flavihumibacter</taxon>
    </lineage>
</organism>
<dbReference type="STRING" id="1349421.OI18_17365"/>